<comment type="subcellular location">
    <subcellularLocation>
        <location evidence="1 2 3">Nucleus</location>
    </subcellularLocation>
</comment>
<dbReference type="PROSITE" id="PS50071">
    <property type="entry name" value="HOMEOBOX_2"/>
    <property type="match status" value="1"/>
</dbReference>
<dbReference type="SUPFAM" id="SSF46689">
    <property type="entry name" value="Homeodomain-like"/>
    <property type="match status" value="1"/>
</dbReference>
<name>A0AAE9J9Z7_CAEBR</name>
<evidence type="ECO:0000313" key="5">
    <source>
        <dbReference type="EMBL" id="UMM19921.1"/>
    </source>
</evidence>
<dbReference type="Gene3D" id="1.10.10.60">
    <property type="entry name" value="Homeodomain-like"/>
    <property type="match status" value="1"/>
</dbReference>
<evidence type="ECO:0000256" key="3">
    <source>
        <dbReference type="RuleBase" id="RU000682"/>
    </source>
</evidence>
<keyword evidence="6" id="KW-1185">Reference proteome</keyword>
<feature type="DNA-binding region" description="Homeobox" evidence="2">
    <location>
        <begin position="51"/>
        <end position="110"/>
    </location>
</feature>
<dbReference type="SMART" id="SM00389">
    <property type="entry name" value="HOX"/>
    <property type="match status" value="1"/>
</dbReference>
<dbReference type="AlphaFoldDB" id="A0AAE9J9Z7"/>
<dbReference type="PANTHER" id="PTHR14057:SF32">
    <property type="entry name" value="HOMEOBOX PROTEIN CEH-21-RELATED"/>
    <property type="match status" value="1"/>
</dbReference>
<keyword evidence="2 3" id="KW-0371">Homeobox</keyword>
<dbReference type="InterPro" id="IPR051649">
    <property type="entry name" value="CUT_Homeobox"/>
</dbReference>
<accession>A0AAE9J9Z7</accession>
<reference evidence="5 6" key="1">
    <citation type="submission" date="2022-04" db="EMBL/GenBank/DDBJ databases">
        <title>Chromosome-level reference genomes for two strains of Caenorhabditis briggsae: an improved platform for comparative genomics.</title>
        <authorList>
            <person name="Stevens L."/>
            <person name="Andersen E."/>
        </authorList>
    </citation>
    <scope>NUCLEOTIDE SEQUENCE [LARGE SCALE GENOMIC DNA]</scope>
    <source>
        <strain evidence="5">VX34</strain>
        <tissue evidence="5">Whole-organism</tissue>
    </source>
</reference>
<dbReference type="CDD" id="cd00086">
    <property type="entry name" value="homeodomain"/>
    <property type="match status" value="1"/>
</dbReference>
<dbReference type="InterPro" id="IPR009057">
    <property type="entry name" value="Homeodomain-like_sf"/>
</dbReference>
<dbReference type="PANTHER" id="PTHR14057">
    <property type="entry name" value="TRANSCRIPTION FACTOR ONECUT"/>
    <property type="match status" value="1"/>
</dbReference>
<keyword evidence="2 3" id="KW-0238">DNA-binding</keyword>
<dbReference type="EMBL" id="CP092621">
    <property type="protein sequence ID" value="UMM19921.1"/>
    <property type="molecule type" value="Genomic_DNA"/>
</dbReference>
<dbReference type="InterPro" id="IPR001356">
    <property type="entry name" value="HD"/>
</dbReference>
<evidence type="ECO:0000259" key="4">
    <source>
        <dbReference type="PROSITE" id="PS50071"/>
    </source>
</evidence>
<dbReference type="GO" id="GO:0003677">
    <property type="term" value="F:DNA binding"/>
    <property type="evidence" value="ECO:0007669"/>
    <property type="project" value="UniProtKB-UniRule"/>
</dbReference>
<dbReference type="GO" id="GO:0005634">
    <property type="term" value="C:nucleus"/>
    <property type="evidence" value="ECO:0007669"/>
    <property type="project" value="UniProtKB-SubCell"/>
</dbReference>
<dbReference type="Pfam" id="PF00046">
    <property type="entry name" value="Homeodomain"/>
    <property type="match status" value="1"/>
</dbReference>
<gene>
    <name evidence="5" type="ORF">L5515_015327</name>
</gene>
<protein>
    <recommendedName>
        <fullName evidence="4">Homeobox domain-containing protein</fullName>
    </recommendedName>
</protein>
<dbReference type="Proteomes" id="UP000829354">
    <property type="component" value="Chromosome II"/>
</dbReference>
<evidence type="ECO:0000256" key="2">
    <source>
        <dbReference type="PROSITE-ProRule" id="PRU00108"/>
    </source>
</evidence>
<evidence type="ECO:0000256" key="1">
    <source>
        <dbReference type="ARBA" id="ARBA00004123"/>
    </source>
</evidence>
<organism evidence="5 6">
    <name type="scientific">Caenorhabditis briggsae</name>
    <dbReference type="NCBI Taxonomy" id="6238"/>
    <lineage>
        <taxon>Eukaryota</taxon>
        <taxon>Metazoa</taxon>
        <taxon>Ecdysozoa</taxon>
        <taxon>Nematoda</taxon>
        <taxon>Chromadorea</taxon>
        <taxon>Rhabditida</taxon>
        <taxon>Rhabditina</taxon>
        <taxon>Rhabditomorpha</taxon>
        <taxon>Rhabditoidea</taxon>
        <taxon>Rhabditidae</taxon>
        <taxon>Peloderinae</taxon>
        <taxon>Caenorhabditis</taxon>
    </lineage>
</organism>
<evidence type="ECO:0000313" key="6">
    <source>
        <dbReference type="Proteomes" id="UP000829354"/>
    </source>
</evidence>
<feature type="domain" description="Homeobox" evidence="4">
    <location>
        <begin position="49"/>
        <end position="109"/>
    </location>
</feature>
<proteinExistence type="predicted"/>
<keyword evidence="2 3" id="KW-0539">Nucleus</keyword>
<sequence>MVKKHQKLNEATSITTAKLYNNWIQLPEKERMEIVNCVLPKKKASMRLSKPKRRTTKFTEVQKKALNAIFEVTEKPSRETIQMISEHLQLEFKTVLNYFNRNRQRQLDLQRQQIQFQVGPML</sequence>